<name>A0A399F8V5_9DEIN</name>
<dbReference type="EMBL" id="QWLB01000016">
    <property type="protein sequence ID" value="RIH92678.1"/>
    <property type="molecule type" value="Genomic_DNA"/>
</dbReference>
<dbReference type="RefSeq" id="WP_119356952.1">
    <property type="nucleotide sequence ID" value="NZ_BJXM01000012.1"/>
</dbReference>
<evidence type="ECO:0000259" key="1">
    <source>
        <dbReference type="Pfam" id="PF25591"/>
    </source>
</evidence>
<proteinExistence type="predicted"/>
<dbReference type="SUPFAM" id="SSF48371">
    <property type="entry name" value="ARM repeat"/>
    <property type="match status" value="4"/>
</dbReference>
<dbReference type="Proteomes" id="UP000266178">
    <property type="component" value="Unassembled WGS sequence"/>
</dbReference>
<organism evidence="2 3">
    <name type="scientific">Meiothermus granaticius NBRC 107808</name>
    <dbReference type="NCBI Taxonomy" id="1227551"/>
    <lineage>
        <taxon>Bacteria</taxon>
        <taxon>Thermotogati</taxon>
        <taxon>Deinococcota</taxon>
        <taxon>Deinococci</taxon>
        <taxon>Thermales</taxon>
        <taxon>Thermaceae</taxon>
        <taxon>Meiothermus</taxon>
    </lineage>
</organism>
<evidence type="ECO:0000313" key="3">
    <source>
        <dbReference type="Proteomes" id="UP000266178"/>
    </source>
</evidence>
<keyword evidence="3" id="KW-1185">Reference proteome</keyword>
<accession>A0A399F8V5</accession>
<dbReference type="InterPro" id="IPR011989">
    <property type="entry name" value="ARM-like"/>
</dbReference>
<dbReference type="InterPro" id="IPR016024">
    <property type="entry name" value="ARM-type_fold"/>
</dbReference>
<dbReference type="Pfam" id="PF25591">
    <property type="entry name" value="LRV_2"/>
    <property type="match status" value="1"/>
</dbReference>
<dbReference type="InterPro" id="IPR004830">
    <property type="entry name" value="LRR_variant"/>
</dbReference>
<dbReference type="InterPro" id="IPR057893">
    <property type="entry name" value="LRV_2"/>
</dbReference>
<gene>
    <name evidence="2" type="ORF">Mgrana_01455</name>
</gene>
<dbReference type="AlphaFoldDB" id="A0A399F8V5"/>
<reference evidence="2 3" key="1">
    <citation type="submission" date="2018-08" db="EMBL/GenBank/DDBJ databases">
        <title>Meiothermus granaticius genome AF-68 sequencing project.</title>
        <authorList>
            <person name="Da Costa M.S."/>
            <person name="Albuquerque L."/>
            <person name="Raposo P."/>
            <person name="Froufe H.J.C."/>
            <person name="Barroso C.S."/>
            <person name="Egas C."/>
        </authorList>
    </citation>
    <scope>NUCLEOTIDE SEQUENCE [LARGE SCALE GENOMIC DNA]</scope>
    <source>
        <strain evidence="2 3">AF-68</strain>
    </source>
</reference>
<protein>
    <submittedName>
        <fullName evidence="2">Leucine rich repeat variant</fullName>
    </submittedName>
</protein>
<dbReference type="Gene3D" id="1.25.10.10">
    <property type="entry name" value="Leucine-rich Repeat Variant"/>
    <property type="match status" value="3"/>
</dbReference>
<dbReference type="OrthoDB" id="33931at2"/>
<evidence type="ECO:0000313" key="2">
    <source>
        <dbReference type="EMBL" id="RIH92678.1"/>
    </source>
</evidence>
<sequence>MPSPDTLREAQDPRCKPERLRRLASLTEEVRRAVAANPNTPAEVLVRLAVRFPQEVLQNPVLDLLLLVNPNWLAEIPAFARNRLLAQPSVPVGFLRWAAGNGDLAALQSLAQNPSTPPELLEPLLTSPLPGVAEAARLHLSLETCPYQTALWWLEADADPLQLRQLALVGLIPGWLMPRLVREPDPTLREYLAASGQTPPELLEALLLDENEEVRRAAQANPATPREALERFTRLELGEPAEVPLELLARGHPWARTLVARYPYTPPGLLEQLSGDEDWRVRAAAAANPGLEPGKLLGLAGDSDPDVRLATAANPRTPAEALERLASDENERVRAAAAANRSLPVRVLELLSRAEAQDAALPSQELGRMAALSEWARRIAAGHPNAPAETLERCHADSDWHTRLAVARNPNAAPPLLAALAADPDPDVRQAVARHPNTPRPWLERLATDDQPDVRAQILVNPALPEALMVRLATDDHWKVRQAVAAHPFAPPEVLIRLATDPDPDVRQAVADHPNVPEAALEPLFSGWFAGLETELSLLELYRRAKRLAPELPPHLLSQLAAGSEWARRLAARHPNTLGRDLERLAGDEDWRVRQAVAENPRIRSGVLEALATDPDADVRKAVARHPQVSAASLALLAQDEHLEVRLLVAARLEAPLEALAWLAGDDDEAVRQAARANPSLPVGILDAYRRAEAFDATLDLGFLAELAGRGLYARALAAQNPATPQALLAQLCQDAEWRVRQAVALNPCLPRESLEGLASDPDRDVRQAVARHPGAWGGLLARLLADPDEGVQLAALQHPRLDADTLAHYREQLLVAASRSRFLLNRAVALASPQLPLFELTKVRHRAAPEWLVRLALARNPKTPPEVLAELAQDGNRWVRTEAEKGLKAKGDGPA</sequence>
<dbReference type="Pfam" id="PF01816">
    <property type="entry name" value="LRV"/>
    <property type="match status" value="8"/>
</dbReference>
<comment type="caution">
    <text evidence="2">The sequence shown here is derived from an EMBL/GenBank/DDBJ whole genome shotgun (WGS) entry which is preliminary data.</text>
</comment>
<feature type="domain" description="Leucine rich repeat variant" evidence="1">
    <location>
        <begin position="5"/>
        <end position="48"/>
    </location>
</feature>